<dbReference type="GO" id="GO:0004181">
    <property type="term" value="F:metallocarboxypeptidase activity"/>
    <property type="evidence" value="ECO:0007669"/>
    <property type="project" value="InterPro"/>
</dbReference>
<dbReference type="Gene3D" id="1.25.10.10">
    <property type="entry name" value="Leucine-rich Repeat Variant"/>
    <property type="match status" value="1"/>
</dbReference>
<evidence type="ECO:0000256" key="5">
    <source>
        <dbReference type="PROSITE-ProRule" id="PRU01379"/>
    </source>
</evidence>
<feature type="compositionally biased region" description="Acidic residues" evidence="6">
    <location>
        <begin position="1234"/>
        <end position="1284"/>
    </location>
</feature>
<evidence type="ECO:0000256" key="6">
    <source>
        <dbReference type="SAM" id="MobiDB-lite"/>
    </source>
</evidence>
<dbReference type="PANTHER" id="PTHR12756">
    <property type="entry name" value="CYTOSOLIC CARBOXYPEPTIDASE"/>
    <property type="match status" value="1"/>
</dbReference>
<dbReference type="InterPro" id="IPR016024">
    <property type="entry name" value="ARM-type_fold"/>
</dbReference>
<feature type="compositionally biased region" description="Polar residues" evidence="6">
    <location>
        <begin position="532"/>
        <end position="541"/>
    </location>
</feature>
<feature type="compositionally biased region" description="Low complexity" evidence="6">
    <location>
        <begin position="514"/>
        <end position="531"/>
    </location>
</feature>
<dbReference type="RefSeq" id="XP_036356961.1">
    <property type="nucleotide sequence ID" value="XM_036501068.1"/>
</dbReference>
<evidence type="ECO:0000256" key="3">
    <source>
        <dbReference type="ARBA" id="ARBA00024524"/>
    </source>
</evidence>
<dbReference type="GO" id="GO:0008270">
    <property type="term" value="F:zinc ion binding"/>
    <property type="evidence" value="ECO:0007669"/>
    <property type="project" value="InterPro"/>
</dbReference>
<dbReference type="EC" id="3.4.17.24" evidence="4"/>
<dbReference type="KEGG" id="osn:115209295"/>
<dbReference type="InterPro" id="IPR000834">
    <property type="entry name" value="Peptidase_M14"/>
</dbReference>
<evidence type="ECO:0000256" key="1">
    <source>
        <dbReference type="ARBA" id="ARBA00001947"/>
    </source>
</evidence>
<name>A0A7E6EQA0_9MOLL</name>
<dbReference type="Pfam" id="PF00246">
    <property type="entry name" value="Peptidase_M14"/>
    <property type="match status" value="1"/>
</dbReference>
<feature type="region of interest" description="Disordered" evidence="6">
    <location>
        <begin position="1"/>
        <end position="25"/>
    </location>
</feature>
<dbReference type="GO" id="GO:0006508">
    <property type="term" value="P:proteolysis"/>
    <property type="evidence" value="ECO:0007669"/>
    <property type="project" value="InterPro"/>
</dbReference>
<evidence type="ECO:0000313" key="8">
    <source>
        <dbReference type="Proteomes" id="UP000515154"/>
    </source>
</evidence>
<feature type="compositionally biased region" description="Basic and acidic residues" evidence="6">
    <location>
        <begin position="1"/>
        <end position="11"/>
    </location>
</feature>
<dbReference type="InterPro" id="IPR050821">
    <property type="entry name" value="Cytosolic_carboxypeptidase"/>
</dbReference>
<dbReference type="SUPFAM" id="SSF48371">
    <property type="entry name" value="ARM repeat"/>
    <property type="match status" value="1"/>
</dbReference>
<accession>A0A7E6EQA0</accession>
<dbReference type="SUPFAM" id="SSF53187">
    <property type="entry name" value="Zn-dependent exopeptidases"/>
    <property type="match status" value="1"/>
</dbReference>
<dbReference type="Pfam" id="PF18027">
    <property type="entry name" value="Pepdidase_M14_N"/>
    <property type="match status" value="1"/>
</dbReference>
<dbReference type="PROSITE" id="PS52035">
    <property type="entry name" value="PEPTIDASE_M14"/>
    <property type="match status" value="1"/>
</dbReference>
<keyword evidence="9 10" id="KW-0645">Protease</keyword>
<feature type="region of interest" description="Disordered" evidence="6">
    <location>
        <begin position="412"/>
        <end position="444"/>
    </location>
</feature>
<proteinExistence type="inferred from homology"/>
<dbReference type="InterPro" id="IPR011989">
    <property type="entry name" value="ARM-like"/>
</dbReference>
<feature type="active site" description="Proton donor/acceptor" evidence="5">
    <location>
        <position position="1115"/>
    </location>
</feature>
<evidence type="ECO:0000313" key="9">
    <source>
        <dbReference type="RefSeq" id="XP_036356961.1"/>
    </source>
</evidence>
<dbReference type="Pfam" id="PF25571">
    <property type="entry name" value="TPR_CCP1_N"/>
    <property type="match status" value="1"/>
</dbReference>
<keyword evidence="9 10" id="KW-0121">Carboxypeptidase</keyword>
<feature type="region of interest" description="Disordered" evidence="6">
    <location>
        <begin position="1188"/>
        <end position="1291"/>
    </location>
</feature>
<sequence length="1291" mass="147079">MMEETRCKKMIDNQPQGGKMDRSGSRSNQFLQTIERICSRPSYMCGGSRRDAAEDLLQLRFATGKIHLIITSSKFDAASKESFIRQNGLPILIMALRVAPSEKQIVDNIISTLLELLHKSSNSKYLAILVNCDACSILLQILMSEYKESLPRECLMMQLHQLLAKIGTKDPKFPVKGRLSQALVITLNLIKTNTTHYKNLLPLLRVLKMYSSNNINASYLVKNACIQLMTRIVTNCCKNHSAIIKHALEILCNLTKTKKHAVRAVNFDNIPTFLTMHCEWHPNNSKHKYVTERRLILTFLKNLTNTKSGKAAFLMEDGVKLMYTTAREGVDTGDTESLIFLSSSILRKCCPIELLPLDHFENLITFELPVPDNSDNHSDISCSEKTAENTNLDLNEEEETSDTALECLEMEDSTTTNDFGEANEEASKTFSKKKHISDSLSKQRSAKDLQESYAKFFDEINEEDKVLISCLINESPEQTNQQSDKELAFVKKSTDLQEKPQAKVITESKLPQGSDDTTNSVTSSSSPTNVTQANANISNSPHGGFRKSSMRRRDANRSSVKARRSNSCKLFRSYDRSFSDILNRSAMSLLMTNIDTDIVNSETSKVYRDFSNDVHDSGLYLSLARKTKSVYHFEKVPYPDYIGACSVPHPEPLNNVKTLISRLNLLDDIDRQLYSDKLINLTAFDIDQKIALEQNVGRPSCWSYLQNDDIELLQSVPTNKMNKTCLRFSSQFESGNLRKAIQVREYEYDLLLNSDVNANNHHQWFYFEVSNMKSGIPYKFNIINCEKFNSQFNSGMKPVMFSVKEAIAGRPYWFRIGKHICYYKNCYIRSQNRSYFTASFQITFRHSDDICYLAYHFPYTYSTLRTHLKSWEQKYDRDLVYFKCQELCETLSGNSVPILTITGCKQLEEEDSSDSDMQSSEKSYVFLSARVHPGESNSSWVMKGIIDFLLSNKPSALKLMKNHIFKIIPMINPDGVINGSHRCSLAGNDLNRRWLYPCAKLHPIIFHAKGVLSYMKLINKLPTIYCDLHGHSQKKNIFLYGCSPLKSWQTLDADNPTYHEWGEDISYQILPYILNQTAAAFSLEDSQFHVEEIKETSARVVVWRQLGVVNSYCMESTFCGFDQGTYRNTQVSTHHLQEMGRQFCEGILLLSQIPLEEQNILCIPSSPLSPNNSQLSLSHKMASINRLRIKRRSKPQNVRHESDTQVDEVQGKQGLVGADGDKVCLETNNKDSGNSEEDKDNEDDEYDNDGEEEVDDNEEDEEEEDDDEDDDENNNNDESSDEACEIVSLPS</sequence>
<keyword evidence="8" id="KW-1185">Reference proteome</keyword>
<reference evidence="9 10" key="1">
    <citation type="submission" date="2025-08" db="UniProtKB">
        <authorList>
            <consortium name="RefSeq"/>
        </authorList>
    </citation>
    <scope>IDENTIFICATION</scope>
</reference>
<comment type="similarity">
    <text evidence="2 5">Belongs to the peptidase M14 family.</text>
</comment>
<comment type="catalytic activity">
    <reaction evidence="3">
        <text>C-terminal L-alpha-aminoacyl-L-glutamyl-L-glutamyl-[tubulin] + H2O = C-terminal L-alpha-aminoacyl-L-glutamyl-[tubulin] + L-glutamate</text>
        <dbReference type="Rhea" id="RHEA:63792"/>
        <dbReference type="Rhea" id="RHEA-COMP:16435"/>
        <dbReference type="Rhea" id="RHEA-COMP:16436"/>
        <dbReference type="ChEBI" id="CHEBI:15377"/>
        <dbReference type="ChEBI" id="CHEBI:29985"/>
        <dbReference type="ChEBI" id="CHEBI:149555"/>
        <dbReference type="ChEBI" id="CHEBI:149556"/>
        <dbReference type="EC" id="3.4.17.24"/>
    </reaction>
    <physiologicalReaction direction="left-to-right" evidence="3">
        <dbReference type="Rhea" id="RHEA:63793"/>
    </physiologicalReaction>
</comment>
<dbReference type="RefSeq" id="XP_036356962.1">
    <property type="nucleotide sequence ID" value="XM_036501069.1"/>
</dbReference>
<gene>
    <name evidence="9 10" type="primary">LOC115209295</name>
</gene>
<feature type="domain" description="Peptidase M14" evidence="7">
    <location>
        <begin position="857"/>
        <end position="1151"/>
    </location>
</feature>
<evidence type="ECO:0000256" key="4">
    <source>
        <dbReference type="ARBA" id="ARBA00026108"/>
    </source>
</evidence>
<evidence type="ECO:0000259" key="7">
    <source>
        <dbReference type="PROSITE" id="PS52035"/>
    </source>
</evidence>
<dbReference type="InterPro" id="IPR040626">
    <property type="entry name" value="Pepdidase_M14_N"/>
</dbReference>
<comment type="cofactor">
    <cofactor evidence="1">
        <name>Zn(2+)</name>
        <dbReference type="ChEBI" id="CHEBI:29105"/>
    </cofactor>
</comment>
<keyword evidence="9 10" id="KW-0378">Hydrolase</keyword>
<feature type="region of interest" description="Disordered" evidence="6">
    <location>
        <begin position="493"/>
        <end position="562"/>
    </location>
</feature>
<evidence type="ECO:0000313" key="10">
    <source>
        <dbReference type="RefSeq" id="XP_036356962.1"/>
    </source>
</evidence>
<evidence type="ECO:0000256" key="2">
    <source>
        <dbReference type="ARBA" id="ARBA00005988"/>
    </source>
</evidence>
<dbReference type="Gene3D" id="2.60.40.3120">
    <property type="match status" value="1"/>
</dbReference>
<organism evidence="8 10">
    <name type="scientific">Octopus sinensis</name>
    <name type="common">East Asian common octopus</name>
    <dbReference type="NCBI Taxonomy" id="2607531"/>
    <lineage>
        <taxon>Eukaryota</taxon>
        <taxon>Metazoa</taxon>
        <taxon>Spiralia</taxon>
        <taxon>Lophotrochozoa</taxon>
        <taxon>Mollusca</taxon>
        <taxon>Cephalopoda</taxon>
        <taxon>Coleoidea</taxon>
        <taxon>Octopodiformes</taxon>
        <taxon>Octopoda</taxon>
        <taxon>Incirrata</taxon>
        <taxon>Octopodidae</taxon>
        <taxon>Octopus</taxon>
    </lineage>
</organism>
<dbReference type="Proteomes" id="UP000515154">
    <property type="component" value="Linkage group LG3"/>
</dbReference>
<protein>
    <recommendedName>
        <fullName evidence="4">tubulin-glutamate carboxypeptidase</fullName>
        <ecNumber evidence="4">3.4.17.24</ecNumber>
    </recommendedName>
</protein>
<dbReference type="PANTHER" id="PTHR12756:SF11">
    <property type="entry name" value="CYTOSOLIC CARBOXYPEPTIDASE 1"/>
    <property type="match status" value="1"/>
</dbReference>
<dbReference type="Gene3D" id="3.40.630.10">
    <property type="entry name" value="Zn peptidases"/>
    <property type="match status" value="1"/>
</dbReference>